<keyword evidence="6" id="KW-0732">Signal</keyword>
<reference evidence="9" key="2">
    <citation type="submission" date="2017-02" db="EMBL/GenBank/DDBJ databases">
        <title>Sunflower complete genome.</title>
        <authorList>
            <person name="Langlade N."/>
            <person name="Munos S."/>
        </authorList>
    </citation>
    <scope>NUCLEOTIDE SEQUENCE [LARGE SCALE GENOMIC DNA]</scope>
    <source>
        <tissue evidence="9">Leaves</tissue>
    </source>
</reference>
<dbReference type="AlphaFoldDB" id="A0A251RQU2"/>
<gene>
    <name evidence="9" type="ORF">HannXRQ_Chr17g0537491</name>
    <name evidence="8" type="ORF">HanXRQr2_Chr17g0783911</name>
</gene>
<dbReference type="GO" id="GO:0003700">
    <property type="term" value="F:DNA-binding transcription factor activity"/>
    <property type="evidence" value="ECO:0007669"/>
    <property type="project" value="InterPro"/>
</dbReference>
<evidence type="ECO:0000256" key="2">
    <source>
        <dbReference type="ARBA" id="ARBA00023125"/>
    </source>
</evidence>
<dbReference type="PROSITE" id="PS51519">
    <property type="entry name" value="RWP_RK"/>
    <property type="match status" value="1"/>
</dbReference>
<dbReference type="Gramene" id="mRNA:HanXRQr2_Chr17g0783911">
    <property type="protein sequence ID" value="mRNA:HanXRQr2_Chr17g0783911"/>
    <property type="gene ID" value="HanXRQr2_Chr17g0783911"/>
</dbReference>
<dbReference type="GO" id="GO:0003677">
    <property type="term" value="F:DNA binding"/>
    <property type="evidence" value="ECO:0007669"/>
    <property type="project" value="UniProtKB-KW"/>
</dbReference>
<keyword evidence="1" id="KW-0805">Transcription regulation</keyword>
<organism evidence="9 10">
    <name type="scientific">Helianthus annuus</name>
    <name type="common">Common sunflower</name>
    <dbReference type="NCBI Taxonomy" id="4232"/>
    <lineage>
        <taxon>Eukaryota</taxon>
        <taxon>Viridiplantae</taxon>
        <taxon>Streptophyta</taxon>
        <taxon>Embryophyta</taxon>
        <taxon>Tracheophyta</taxon>
        <taxon>Spermatophyta</taxon>
        <taxon>Magnoliopsida</taxon>
        <taxon>eudicotyledons</taxon>
        <taxon>Gunneridae</taxon>
        <taxon>Pentapetalae</taxon>
        <taxon>asterids</taxon>
        <taxon>campanulids</taxon>
        <taxon>Asterales</taxon>
        <taxon>Asteraceae</taxon>
        <taxon>Asteroideae</taxon>
        <taxon>Heliantheae alliance</taxon>
        <taxon>Heliantheae</taxon>
        <taxon>Helianthus</taxon>
    </lineage>
</organism>
<accession>A0A251RQU2</accession>
<evidence type="ECO:0000256" key="6">
    <source>
        <dbReference type="SAM" id="SignalP"/>
    </source>
</evidence>
<evidence type="ECO:0000256" key="3">
    <source>
        <dbReference type="ARBA" id="ARBA00023163"/>
    </source>
</evidence>
<evidence type="ECO:0000313" key="10">
    <source>
        <dbReference type="Proteomes" id="UP000215914"/>
    </source>
</evidence>
<keyword evidence="3" id="KW-0804">Transcription</keyword>
<evidence type="ECO:0000313" key="9">
    <source>
        <dbReference type="EMBL" id="OTF85209.1"/>
    </source>
</evidence>
<dbReference type="EMBL" id="CM007906">
    <property type="protein sequence ID" value="OTF85209.1"/>
    <property type="molecule type" value="Genomic_DNA"/>
</dbReference>
<dbReference type="InterPro" id="IPR045012">
    <property type="entry name" value="NLP"/>
</dbReference>
<dbReference type="Proteomes" id="UP000215914">
    <property type="component" value="Chromosome 17"/>
</dbReference>
<evidence type="ECO:0000313" key="8">
    <source>
        <dbReference type="EMBL" id="KAF5753780.1"/>
    </source>
</evidence>
<dbReference type="PANTHER" id="PTHR32002">
    <property type="entry name" value="PROTEIN NLP8"/>
    <property type="match status" value="1"/>
</dbReference>
<feature type="compositionally biased region" description="Low complexity" evidence="5">
    <location>
        <begin position="269"/>
        <end position="283"/>
    </location>
</feature>
<reference evidence="8 10" key="1">
    <citation type="journal article" date="2017" name="Nature">
        <title>The sunflower genome provides insights into oil metabolism, flowering and Asterid evolution.</title>
        <authorList>
            <person name="Badouin H."/>
            <person name="Gouzy J."/>
            <person name="Grassa C.J."/>
            <person name="Murat F."/>
            <person name="Staton S.E."/>
            <person name="Cottret L."/>
            <person name="Lelandais-Briere C."/>
            <person name="Owens G.L."/>
            <person name="Carrere S."/>
            <person name="Mayjonade B."/>
            <person name="Legrand L."/>
            <person name="Gill N."/>
            <person name="Kane N.C."/>
            <person name="Bowers J.E."/>
            <person name="Hubner S."/>
            <person name="Bellec A."/>
            <person name="Berard A."/>
            <person name="Berges H."/>
            <person name="Blanchet N."/>
            <person name="Boniface M.C."/>
            <person name="Brunel D."/>
            <person name="Catrice O."/>
            <person name="Chaidir N."/>
            <person name="Claudel C."/>
            <person name="Donnadieu C."/>
            <person name="Faraut T."/>
            <person name="Fievet G."/>
            <person name="Helmstetter N."/>
            <person name="King M."/>
            <person name="Knapp S.J."/>
            <person name="Lai Z."/>
            <person name="Le Paslier M.C."/>
            <person name="Lippi Y."/>
            <person name="Lorenzon L."/>
            <person name="Mandel J.R."/>
            <person name="Marage G."/>
            <person name="Marchand G."/>
            <person name="Marquand E."/>
            <person name="Bret-Mestries E."/>
            <person name="Morien E."/>
            <person name="Nambeesan S."/>
            <person name="Nguyen T."/>
            <person name="Pegot-Espagnet P."/>
            <person name="Pouilly N."/>
            <person name="Raftis F."/>
            <person name="Sallet E."/>
            <person name="Schiex T."/>
            <person name="Thomas J."/>
            <person name="Vandecasteele C."/>
            <person name="Vares D."/>
            <person name="Vear F."/>
            <person name="Vautrin S."/>
            <person name="Crespi M."/>
            <person name="Mangin B."/>
            <person name="Burke J.M."/>
            <person name="Salse J."/>
            <person name="Munos S."/>
            <person name="Vincourt P."/>
            <person name="Rieseberg L.H."/>
            <person name="Langlade N.B."/>
        </authorList>
    </citation>
    <scope>NUCLEOTIDE SEQUENCE [LARGE SCALE GENOMIC DNA]</scope>
    <source>
        <strain evidence="10">cv. SF193</strain>
        <tissue evidence="8">Leaves</tissue>
    </source>
</reference>
<reference evidence="8" key="3">
    <citation type="submission" date="2020-06" db="EMBL/GenBank/DDBJ databases">
        <title>Helianthus annuus Genome sequencing and assembly Release 2.</title>
        <authorList>
            <person name="Gouzy J."/>
            <person name="Langlade N."/>
            <person name="Munos S."/>
        </authorList>
    </citation>
    <scope>NUCLEOTIDE SEQUENCE</scope>
    <source>
        <tissue evidence="8">Leaves</tissue>
    </source>
</reference>
<sequence length="481" mass="54147">MWKKNCIKMCFWSCLPAALVVRYENICVPTTVEFKKKIISLLQTLLFLPSESVLVQYWAAKEIGNTVVLTTTCQPFGLWGNNKELQSYHKGCSDHKLYVHPKEGVAFGLSGRVFLNRTHEQTRDIHRYPKYQRPPCEDAIFTKIWGSFAVPVIEADKCVGVLEFVMDTPKDSSDIIGAVYSALEHAGFRSHDRVDINFPRRTIDDPKRLRRTKSFEITKYCCLVPYFGLGSAHVAAMLGVKTSTFRNACRNVGIPEWPWIPSSTTNRASSDPESPITPTTSETSYFPTSIATESMPYIWNMGINNWSPVQTMITQAPFSEYLTNQMDCDTSPFGTLIATQYGSIGFPAETEYMASDPGSFGAPVYIDHMPDLSYLIPDWNVGSCESPYTQNTTSTEASLSEYIASDTSSFGDQIAMEDIGIFYLSTMTTEASSPETQINQIGSDTGRAKSWNIEFERDRPDFMLEFEMECPDLDLDTRGFF</sequence>
<feature type="chain" id="PRO_5041163604" evidence="6">
    <location>
        <begin position="18"/>
        <end position="481"/>
    </location>
</feature>
<dbReference type="EMBL" id="MNCJ02000332">
    <property type="protein sequence ID" value="KAF5753780.1"/>
    <property type="molecule type" value="Genomic_DNA"/>
</dbReference>
<evidence type="ECO:0000259" key="7">
    <source>
        <dbReference type="PROSITE" id="PS51519"/>
    </source>
</evidence>
<keyword evidence="2" id="KW-0238">DNA-binding</keyword>
<keyword evidence="4" id="KW-0539">Nucleus</keyword>
<dbReference type="InterPro" id="IPR003035">
    <property type="entry name" value="RWP-RK_dom"/>
</dbReference>
<name>A0A251RQU2_HELAN</name>
<proteinExistence type="predicted"/>
<evidence type="ECO:0000256" key="5">
    <source>
        <dbReference type="SAM" id="MobiDB-lite"/>
    </source>
</evidence>
<keyword evidence="10" id="KW-1185">Reference proteome</keyword>
<feature type="signal peptide" evidence="6">
    <location>
        <begin position="1"/>
        <end position="17"/>
    </location>
</feature>
<feature type="region of interest" description="Disordered" evidence="5">
    <location>
        <begin position="263"/>
        <end position="283"/>
    </location>
</feature>
<evidence type="ECO:0000256" key="1">
    <source>
        <dbReference type="ARBA" id="ARBA00023015"/>
    </source>
</evidence>
<protein>
    <submittedName>
        <fullName evidence="9">Putative RWP-RK domain-containing protein</fullName>
    </submittedName>
    <submittedName>
        <fullName evidence="8">Transcription factor Nin-like family</fullName>
    </submittedName>
</protein>
<dbReference type="InParanoid" id="A0A251RQU2"/>
<dbReference type="PANTHER" id="PTHR32002:SF35">
    <property type="entry name" value="PROTEIN NLP6"/>
    <property type="match status" value="1"/>
</dbReference>
<evidence type="ECO:0000256" key="4">
    <source>
        <dbReference type="ARBA" id="ARBA00023242"/>
    </source>
</evidence>
<feature type="domain" description="RWP-RK" evidence="7">
    <location>
        <begin position="199"/>
        <end position="285"/>
    </location>
</feature>